<keyword evidence="4" id="KW-1133">Transmembrane helix</keyword>
<evidence type="ECO:0000313" key="6">
    <source>
        <dbReference type="EMBL" id="GCE30403.1"/>
    </source>
</evidence>
<dbReference type="AlphaFoldDB" id="A0A402BGA5"/>
<keyword evidence="2" id="KW-0378">Hydrolase</keyword>
<dbReference type="InterPro" id="IPR000209">
    <property type="entry name" value="Peptidase_S8/S53_dom"/>
</dbReference>
<keyword evidence="7" id="KW-1185">Reference proteome</keyword>
<reference evidence="7" key="1">
    <citation type="submission" date="2018-12" db="EMBL/GenBank/DDBJ databases">
        <title>Tengunoibacter tsumagoiensis gen. nov., sp. nov., Dictyobacter kobayashii sp. nov., D. alpinus sp. nov., and D. joshuensis sp. nov. and description of Dictyobacteraceae fam. nov. within the order Ktedonobacterales isolated from Tengu-no-mugimeshi.</title>
        <authorList>
            <person name="Wang C.M."/>
            <person name="Zheng Y."/>
            <person name="Sakai Y."/>
            <person name="Toyoda A."/>
            <person name="Minakuchi Y."/>
            <person name="Abe K."/>
            <person name="Yokota A."/>
            <person name="Yabe S."/>
        </authorList>
    </citation>
    <scope>NUCLEOTIDE SEQUENCE [LARGE SCALE GENOMIC DNA]</scope>
    <source>
        <strain evidence="7">Uno16</strain>
    </source>
</reference>
<feature type="transmembrane region" description="Helical" evidence="4">
    <location>
        <begin position="42"/>
        <end position="61"/>
    </location>
</feature>
<dbReference type="CDD" id="cd04056">
    <property type="entry name" value="Peptidases_S53"/>
    <property type="match status" value="1"/>
</dbReference>
<comment type="caution">
    <text evidence="6">The sequence shown here is derived from an EMBL/GenBank/DDBJ whole genome shotgun (WGS) entry which is preliminary data.</text>
</comment>
<dbReference type="Gene3D" id="3.40.50.200">
    <property type="entry name" value="Peptidase S8/S53 domain"/>
    <property type="match status" value="1"/>
</dbReference>
<dbReference type="PANTHER" id="PTHR14218:SF15">
    <property type="entry name" value="TRIPEPTIDYL-PEPTIDASE 1"/>
    <property type="match status" value="1"/>
</dbReference>
<keyword evidence="1" id="KW-0645">Protease</keyword>
<dbReference type="PROSITE" id="PS51695">
    <property type="entry name" value="SEDOLISIN"/>
    <property type="match status" value="1"/>
</dbReference>
<dbReference type="InterPro" id="IPR030400">
    <property type="entry name" value="Sedolisin_dom"/>
</dbReference>
<keyword evidence="4" id="KW-0812">Transmembrane</keyword>
<dbReference type="InterPro" id="IPR050819">
    <property type="entry name" value="Tripeptidyl-peptidase_I"/>
</dbReference>
<dbReference type="OrthoDB" id="145117at2"/>
<dbReference type="Pfam" id="PF00082">
    <property type="entry name" value="Peptidase_S8"/>
    <property type="match status" value="1"/>
</dbReference>
<name>A0A402BGA5_9CHLR</name>
<dbReference type="PANTHER" id="PTHR14218">
    <property type="entry name" value="PROTEASE S8 TRIPEPTIDYL PEPTIDASE I CLN2"/>
    <property type="match status" value="1"/>
</dbReference>
<dbReference type="GO" id="GO:0008240">
    <property type="term" value="F:tripeptidyl-peptidase activity"/>
    <property type="evidence" value="ECO:0007669"/>
    <property type="project" value="TreeGrafter"/>
</dbReference>
<dbReference type="GO" id="GO:0006508">
    <property type="term" value="P:proteolysis"/>
    <property type="evidence" value="ECO:0007669"/>
    <property type="project" value="UniProtKB-KW"/>
</dbReference>
<protein>
    <recommendedName>
        <fullName evidence="5">Peptidase S53 domain-containing protein</fullName>
    </recommendedName>
</protein>
<evidence type="ECO:0000313" key="7">
    <source>
        <dbReference type="Proteomes" id="UP000287171"/>
    </source>
</evidence>
<organism evidence="6 7">
    <name type="scientific">Dictyobacter alpinus</name>
    <dbReference type="NCBI Taxonomy" id="2014873"/>
    <lineage>
        <taxon>Bacteria</taxon>
        <taxon>Bacillati</taxon>
        <taxon>Chloroflexota</taxon>
        <taxon>Ktedonobacteria</taxon>
        <taxon>Ktedonobacterales</taxon>
        <taxon>Dictyobacteraceae</taxon>
        <taxon>Dictyobacter</taxon>
    </lineage>
</organism>
<evidence type="ECO:0000259" key="5">
    <source>
        <dbReference type="PROSITE" id="PS51695"/>
    </source>
</evidence>
<gene>
    <name evidence="6" type="ORF">KDA_58870</name>
</gene>
<dbReference type="GO" id="GO:0004252">
    <property type="term" value="F:serine-type endopeptidase activity"/>
    <property type="evidence" value="ECO:0007669"/>
    <property type="project" value="InterPro"/>
</dbReference>
<evidence type="ECO:0000256" key="4">
    <source>
        <dbReference type="SAM" id="Phobius"/>
    </source>
</evidence>
<dbReference type="SUPFAM" id="SSF52743">
    <property type="entry name" value="Subtilisin-like"/>
    <property type="match status" value="1"/>
</dbReference>
<dbReference type="InterPro" id="IPR036852">
    <property type="entry name" value="Peptidase_S8/S53_dom_sf"/>
</dbReference>
<accession>A0A402BGA5</accession>
<dbReference type="InterPro" id="IPR023828">
    <property type="entry name" value="Peptidase_S8_Ser-AS"/>
</dbReference>
<dbReference type="EMBL" id="BIFT01000002">
    <property type="protein sequence ID" value="GCE30403.1"/>
    <property type="molecule type" value="Genomic_DNA"/>
</dbReference>
<evidence type="ECO:0000256" key="1">
    <source>
        <dbReference type="ARBA" id="ARBA00022670"/>
    </source>
</evidence>
<sequence>MLILRNDKYHHECGECPPSANCNQHIYMAAAKTRKSLIAKSLFCVAVLIFLLFPTAILHLYNFDLDNIHELQSPDPGSHSNAQTHTTLDMTALKHMKLSAASAYGLTPQELWKLYNLPGLNGGEGQLIAEVIDGSIPSMESDLNAYSQRFGLPACTVASGCLTIQNQGGRYIPKGADPAEGILDVEIMHAIAPKAKILLYIMSSDNTSIARGPADIIKKPGLRSINMSYGFEGNGKRFANLYNNNPNHVALFAASGDDGYGKITPPSIYPGVIAVGGTIVNGTTEIGWSGSGGGLSKLYPEPAYQQSYGIPQANGHRGNPDVAAVSGTPIAIYEMGRWRGERGTSVASPIWTGIAALVNKPITNELLYGLAKAKPDSFGDITSGANGKCGFYCTAHPGYDYVTGLGTPKNFVANVNAMSTAQAMALKP</sequence>
<dbReference type="PROSITE" id="PS00138">
    <property type="entry name" value="SUBTILASE_SER"/>
    <property type="match status" value="1"/>
</dbReference>
<dbReference type="Proteomes" id="UP000287171">
    <property type="component" value="Unassembled WGS sequence"/>
</dbReference>
<keyword evidence="3" id="KW-0720">Serine protease</keyword>
<evidence type="ECO:0000256" key="2">
    <source>
        <dbReference type="ARBA" id="ARBA00022801"/>
    </source>
</evidence>
<proteinExistence type="predicted"/>
<keyword evidence="4" id="KW-0472">Membrane</keyword>
<feature type="domain" description="Peptidase S53" evidence="5">
    <location>
        <begin position="105"/>
        <end position="420"/>
    </location>
</feature>
<evidence type="ECO:0000256" key="3">
    <source>
        <dbReference type="ARBA" id="ARBA00022825"/>
    </source>
</evidence>